<dbReference type="Proteomes" id="UP000620327">
    <property type="component" value="Unassembled WGS sequence"/>
</dbReference>
<keyword evidence="1" id="KW-1133">Transmembrane helix</keyword>
<dbReference type="EMBL" id="JACOQI010000022">
    <property type="protein sequence ID" value="MBC5771802.1"/>
    <property type="molecule type" value="Genomic_DNA"/>
</dbReference>
<sequence length="179" mass="20241">MAEFLWIFWSFSLLGWVLERLFAAVTRSPRRRRRCLLLLPLCPVYGLGMAAVLALPPSLRSEWPLYLWGGLTATAVEYIYHWWGETFLGVSFWDYTGVFGNFCGRVCLPFSLAWGLLLFPAVYLVTPPVVALADRVPVGVTWWLLLAFTADAVCSLRFLAVTHDLEALRAAVWPVSADR</sequence>
<protein>
    <submittedName>
        <fullName evidence="2">ABC transporter permease</fullName>
    </submittedName>
</protein>
<feature type="transmembrane region" description="Helical" evidence="1">
    <location>
        <begin position="95"/>
        <end position="120"/>
    </location>
</feature>
<evidence type="ECO:0000256" key="1">
    <source>
        <dbReference type="SAM" id="Phobius"/>
    </source>
</evidence>
<organism evidence="2 3">
    <name type="scientific">Dysosmobacter segnis</name>
    <dbReference type="NCBI Taxonomy" id="2763042"/>
    <lineage>
        <taxon>Bacteria</taxon>
        <taxon>Bacillati</taxon>
        <taxon>Bacillota</taxon>
        <taxon>Clostridia</taxon>
        <taxon>Eubacteriales</taxon>
        <taxon>Oscillospiraceae</taxon>
        <taxon>Dysosmobacter</taxon>
    </lineage>
</organism>
<evidence type="ECO:0000313" key="3">
    <source>
        <dbReference type="Proteomes" id="UP000620327"/>
    </source>
</evidence>
<accession>A0A923SC87</accession>
<keyword evidence="1" id="KW-0472">Membrane</keyword>
<reference evidence="2" key="1">
    <citation type="submission" date="2020-08" db="EMBL/GenBank/DDBJ databases">
        <title>Genome public.</title>
        <authorList>
            <person name="Liu C."/>
            <person name="Sun Q."/>
        </authorList>
    </citation>
    <scope>NUCLEOTIDE SEQUENCE</scope>
    <source>
        <strain evidence="2">BX15</strain>
    </source>
</reference>
<dbReference type="AlphaFoldDB" id="A0A923SC87"/>
<comment type="caution">
    <text evidence="2">The sequence shown here is derived from an EMBL/GenBank/DDBJ whole genome shotgun (WGS) entry which is preliminary data.</text>
</comment>
<feature type="transmembrane region" description="Helical" evidence="1">
    <location>
        <begin position="140"/>
        <end position="160"/>
    </location>
</feature>
<dbReference type="Pfam" id="PF06541">
    <property type="entry name" value="ABC_trans_CmpB"/>
    <property type="match status" value="1"/>
</dbReference>
<evidence type="ECO:0000313" key="2">
    <source>
        <dbReference type="EMBL" id="MBC5771802.1"/>
    </source>
</evidence>
<keyword evidence="1" id="KW-0812">Transmembrane</keyword>
<feature type="transmembrane region" description="Helical" evidence="1">
    <location>
        <begin position="6"/>
        <end position="23"/>
    </location>
</feature>
<keyword evidence="3" id="KW-1185">Reference proteome</keyword>
<proteinExistence type="predicted"/>
<dbReference type="RefSeq" id="WP_187015990.1">
    <property type="nucleotide sequence ID" value="NZ_JACOQI010000022.1"/>
</dbReference>
<feature type="transmembrane region" description="Helical" evidence="1">
    <location>
        <begin position="35"/>
        <end position="59"/>
    </location>
</feature>
<feature type="transmembrane region" description="Helical" evidence="1">
    <location>
        <begin position="65"/>
        <end position="83"/>
    </location>
</feature>
<dbReference type="InterPro" id="IPR010540">
    <property type="entry name" value="CmpB_TMEM229"/>
</dbReference>
<gene>
    <name evidence="2" type="ORF">H8Z83_16000</name>
</gene>
<name>A0A923SC87_9FIRM</name>